<feature type="domain" description="Enoyl reductase (ER)" evidence="2">
    <location>
        <begin position="10"/>
        <end position="364"/>
    </location>
</feature>
<evidence type="ECO:0000259" key="2">
    <source>
        <dbReference type="SMART" id="SM00829"/>
    </source>
</evidence>
<dbReference type="SUPFAM" id="SSF50129">
    <property type="entry name" value="GroES-like"/>
    <property type="match status" value="1"/>
</dbReference>
<dbReference type="Pfam" id="PF00107">
    <property type="entry name" value="ADH_zinc_N"/>
    <property type="match status" value="1"/>
</dbReference>
<dbReference type="InterPro" id="IPR050129">
    <property type="entry name" value="Zn_alcohol_dh"/>
</dbReference>
<dbReference type="PANTHER" id="PTHR43401:SF5">
    <property type="entry name" value="ALCOHOL DEHYDROGENASE-RELATED"/>
    <property type="match status" value="1"/>
</dbReference>
<dbReference type="AlphaFoldDB" id="A0A2M6U6Z8"/>
<dbReference type="InterPro" id="IPR020843">
    <property type="entry name" value="ER"/>
</dbReference>
<sequence>MQAARLHQIGKRFQVDQVPMPQPRDTDVLVQVKAAGIVPNLRNVITHYPTWFPYLPLPKLPAIYGLDSAGVVVAVGSRVRSGVKPGDRVYVNPGLSCSSCAACRGGNTINCSSYTFMGYFGFGAGSQKVFEDYPYGGFGQYVTAPAANIVELPESVSFEQAARFGYLGTSYSGLRKAKLEAGQTVLIDGATGTLGLGAVLSALAMGASKVFATGRNTALLQKLECVDKKRIQVIALGEKPASEVVMSATDRFGVDVVVQALGANAPAATIMDSINALRKGGVIVNVGGVAETLPIDPIMMMVQQKSFVGSLWFTTAEGQAMATMADAGSLNLDVFEHERFGIEAVNEALDAVEQRTGGFTNIVVNH</sequence>
<protein>
    <submittedName>
        <fullName evidence="3">Alcohol dehydrogenase</fullName>
    </submittedName>
</protein>
<dbReference type="SMART" id="SM00829">
    <property type="entry name" value="PKS_ER"/>
    <property type="match status" value="1"/>
</dbReference>
<dbReference type="PANTHER" id="PTHR43401">
    <property type="entry name" value="L-THREONINE 3-DEHYDROGENASE"/>
    <property type="match status" value="1"/>
</dbReference>
<accession>A0A2M6U6Z8</accession>
<keyword evidence="1" id="KW-0560">Oxidoreductase</keyword>
<organism evidence="3 4">
    <name type="scientific">Bradyrhizobium nitroreducens</name>
    <dbReference type="NCBI Taxonomy" id="709803"/>
    <lineage>
        <taxon>Bacteria</taxon>
        <taxon>Pseudomonadati</taxon>
        <taxon>Pseudomonadota</taxon>
        <taxon>Alphaproteobacteria</taxon>
        <taxon>Hyphomicrobiales</taxon>
        <taxon>Nitrobacteraceae</taxon>
        <taxon>Bradyrhizobium</taxon>
    </lineage>
</organism>
<dbReference type="InterPro" id="IPR013154">
    <property type="entry name" value="ADH-like_N"/>
</dbReference>
<dbReference type="InterPro" id="IPR011032">
    <property type="entry name" value="GroES-like_sf"/>
</dbReference>
<evidence type="ECO:0000313" key="4">
    <source>
        <dbReference type="Proteomes" id="UP000228930"/>
    </source>
</evidence>
<keyword evidence="4" id="KW-1185">Reference proteome</keyword>
<evidence type="ECO:0000256" key="1">
    <source>
        <dbReference type="ARBA" id="ARBA00023002"/>
    </source>
</evidence>
<dbReference type="SUPFAM" id="SSF51735">
    <property type="entry name" value="NAD(P)-binding Rossmann-fold domains"/>
    <property type="match status" value="1"/>
</dbReference>
<dbReference type="InterPro" id="IPR013149">
    <property type="entry name" value="ADH-like_C"/>
</dbReference>
<dbReference type="Pfam" id="PF08240">
    <property type="entry name" value="ADH_N"/>
    <property type="match status" value="1"/>
</dbReference>
<proteinExistence type="predicted"/>
<dbReference type="InterPro" id="IPR036291">
    <property type="entry name" value="NAD(P)-bd_dom_sf"/>
</dbReference>
<comment type="caution">
    <text evidence="3">The sequence shown here is derived from an EMBL/GenBank/DDBJ whole genome shotgun (WGS) entry which is preliminary data.</text>
</comment>
<dbReference type="EMBL" id="LFJC01000003">
    <property type="protein sequence ID" value="PIT00359.1"/>
    <property type="molecule type" value="Genomic_DNA"/>
</dbReference>
<dbReference type="Proteomes" id="UP000228930">
    <property type="component" value="Unassembled WGS sequence"/>
</dbReference>
<gene>
    <name evidence="3" type="ORF">TSA1_06015</name>
</gene>
<dbReference type="Gene3D" id="3.90.180.10">
    <property type="entry name" value="Medium-chain alcohol dehydrogenases, catalytic domain"/>
    <property type="match status" value="1"/>
</dbReference>
<evidence type="ECO:0000313" key="3">
    <source>
        <dbReference type="EMBL" id="PIT00359.1"/>
    </source>
</evidence>
<reference evidence="3 4" key="1">
    <citation type="submission" date="2015-06" db="EMBL/GenBank/DDBJ databases">
        <title>Comparative genome analysis of nirS-carrying Bradyrhizobium sp. strains.</title>
        <authorList>
            <person name="Ishii S."/>
            <person name="Jang J."/>
            <person name="Nishizawa T."/>
            <person name="Senoo K."/>
        </authorList>
    </citation>
    <scope>NUCLEOTIDE SEQUENCE [LARGE SCALE GENOMIC DNA]</scope>
    <source>
        <strain evidence="3 4">TSA1</strain>
    </source>
</reference>
<name>A0A2M6U6Z8_9BRAD</name>
<dbReference type="GO" id="GO:0016491">
    <property type="term" value="F:oxidoreductase activity"/>
    <property type="evidence" value="ECO:0007669"/>
    <property type="project" value="UniProtKB-KW"/>
</dbReference>